<evidence type="ECO:0000313" key="1">
    <source>
        <dbReference type="EMBL" id="CBX29257.1"/>
    </source>
</evidence>
<gene>
    <name evidence="1" type="ORF">N47_J02380</name>
</gene>
<protein>
    <submittedName>
        <fullName evidence="1">Uncharacterized protein</fullName>
    </submittedName>
</protein>
<sequence>MSICPNPPVKYFLSDQDQLIKPDSELWNVPLPSNRNNAEIKSCRDKSHSITYGDYFEAAGDFIRQNNYEFILNALSFSKQKICLERINEIRILLEKHGRFYHPAKVVVVTDSSKTPFVLNVAISEAGIECAGNEYITLQRLHKKIPNDFIPSVYGFDSLVSKRNNLPISMFLARWFEGYNEFHISKDPKDGENKIIIWDHVKGNQFISKDYAAEIYRQAAMIMTFFYDIYTFEQIFPWHHAAGDFVVKITDNKPDVKLITVRQYAALYSTDNNTNSMAADPDLIFEGLLMFIIVLSIRMRLDRLDGTGDIVWADKEAAEGTIKGFMDGIFLKSKSNMIPFDFNHKLMDYLLSYSEVQLFELLKIITNSFNQSAPDIKIISSNLSVHSGELYHAISKL</sequence>
<name>E1YFB3_9BACT</name>
<dbReference type="EMBL" id="FR695872">
    <property type="protein sequence ID" value="CBX29257.1"/>
    <property type="molecule type" value="Genomic_DNA"/>
</dbReference>
<dbReference type="AlphaFoldDB" id="E1YFB3"/>
<accession>E1YFB3</accession>
<organism evidence="1">
    <name type="scientific">uncultured Desulfobacterium sp</name>
    <dbReference type="NCBI Taxonomy" id="201089"/>
    <lineage>
        <taxon>Bacteria</taxon>
        <taxon>Pseudomonadati</taxon>
        <taxon>Thermodesulfobacteriota</taxon>
        <taxon>Desulfobacteria</taxon>
        <taxon>Desulfobacterales</taxon>
        <taxon>Desulfobacteriaceae</taxon>
        <taxon>Desulfobacterium</taxon>
        <taxon>environmental samples</taxon>
    </lineage>
</organism>
<proteinExistence type="predicted"/>
<reference evidence="1" key="1">
    <citation type="journal article" date="2011" name="Environ. Microbiol.">
        <title>Genomic insights into the metabolic potential of the polycyclic aromatic hydrocarbon degrading sulfate-reducing Deltaproteobacterium N47.</title>
        <authorList>
            <person name="Bergmann F."/>
            <person name="Selesi D."/>
            <person name="Weinmaier T."/>
            <person name="Tischler P."/>
            <person name="Rattei T."/>
            <person name="Meckenstock R.U."/>
        </authorList>
    </citation>
    <scope>NUCLEOTIDE SEQUENCE</scope>
</reference>